<protein>
    <submittedName>
        <fullName evidence="1">Uncharacterized protein</fullName>
    </submittedName>
</protein>
<dbReference type="GO" id="GO:0003676">
    <property type="term" value="F:nucleic acid binding"/>
    <property type="evidence" value="ECO:0007669"/>
    <property type="project" value="InterPro"/>
</dbReference>
<dbReference type="PANTHER" id="PTHR47331:SF6">
    <property type="entry name" value="DOUBLECORTIN DOMAIN-CONTAINING PROTEIN"/>
    <property type="match status" value="1"/>
</dbReference>
<accession>A0A9Q0XJX4</accession>
<sequence length="88" mass="9693">MAYLPPERLSPGPPFTNVGLDVFAPRSVTAHGTRGSQANSKCWGTISTCLSIRAVHIEVIESMDPSIFINALRRFQAYRGPVKTFRSD</sequence>
<evidence type="ECO:0000313" key="1">
    <source>
        <dbReference type="EMBL" id="KAJ7317359.1"/>
    </source>
</evidence>
<keyword evidence="2" id="KW-1185">Reference proteome</keyword>
<comment type="caution">
    <text evidence="1">The sequence shown here is derived from an EMBL/GenBank/DDBJ whole genome shotgun (WGS) entry which is preliminary data.</text>
</comment>
<dbReference type="EMBL" id="JAPFRF010000011">
    <property type="protein sequence ID" value="KAJ7317359.1"/>
    <property type="molecule type" value="Genomic_DNA"/>
</dbReference>
<evidence type="ECO:0000313" key="2">
    <source>
        <dbReference type="Proteomes" id="UP001142489"/>
    </source>
</evidence>
<reference evidence="1" key="1">
    <citation type="journal article" date="2023" name="DNA Res.">
        <title>Chromosome-level genome assembly of Phrynocephalus forsythii using third-generation DNA sequencing and Hi-C analysis.</title>
        <authorList>
            <person name="Qi Y."/>
            <person name="Zhao W."/>
            <person name="Zhao Y."/>
            <person name="Niu C."/>
            <person name="Cao S."/>
            <person name="Zhang Y."/>
        </authorList>
    </citation>
    <scope>NUCLEOTIDE SEQUENCE</scope>
    <source>
        <tissue evidence="1">Muscle</tissue>
    </source>
</reference>
<dbReference type="Gene3D" id="3.30.420.10">
    <property type="entry name" value="Ribonuclease H-like superfamily/Ribonuclease H"/>
    <property type="match status" value="1"/>
</dbReference>
<dbReference type="InterPro" id="IPR036397">
    <property type="entry name" value="RNaseH_sf"/>
</dbReference>
<gene>
    <name evidence="1" type="ORF">JRQ81_003521</name>
</gene>
<dbReference type="PANTHER" id="PTHR47331">
    <property type="entry name" value="PHD-TYPE DOMAIN-CONTAINING PROTEIN"/>
    <property type="match status" value="1"/>
</dbReference>
<dbReference type="OrthoDB" id="9903861at2759"/>
<name>A0A9Q0XJX4_9SAUR</name>
<dbReference type="Proteomes" id="UP001142489">
    <property type="component" value="Unassembled WGS sequence"/>
</dbReference>
<proteinExistence type="predicted"/>
<dbReference type="AlphaFoldDB" id="A0A9Q0XJX4"/>
<organism evidence="1 2">
    <name type="scientific">Phrynocephalus forsythii</name>
    <dbReference type="NCBI Taxonomy" id="171643"/>
    <lineage>
        <taxon>Eukaryota</taxon>
        <taxon>Metazoa</taxon>
        <taxon>Chordata</taxon>
        <taxon>Craniata</taxon>
        <taxon>Vertebrata</taxon>
        <taxon>Euteleostomi</taxon>
        <taxon>Lepidosauria</taxon>
        <taxon>Squamata</taxon>
        <taxon>Bifurcata</taxon>
        <taxon>Unidentata</taxon>
        <taxon>Episquamata</taxon>
        <taxon>Toxicofera</taxon>
        <taxon>Iguania</taxon>
        <taxon>Acrodonta</taxon>
        <taxon>Agamidae</taxon>
        <taxon>Agaminae</taxon>
        <taxon>Phrynocephalus</taxon>
    </lineage>
</organism>